<evidence type="ECO:0000313" key="2">
    <source>
        <dbReference type="Proteomes" id="UP001177670"/>
    </source>
</evidence>
<evidence type="ECO:0000313" key="1">
    <source>
        <dbReference type="EMBL" id="KAK1136787.1"/>
    </source>
</evidence>
<comment type="caution">
    <text evidence="1">The sequence shown here is derived from an EMBL/GenBank/DDBJ whole genome shotgun (WGS) entry which is preliminary data.</text>
</comment>
<sequence>MTNHVYRAIVYYFLIVYLKGLLQSLKLYSGHPADLVKCSADFNVSINPVSS</sequence>
<protein>
    <submittedName>
        <fullName evidence="1">Uncharacterized protein</fullName>
    </submittedName>
</protein>
<name>A0AA40KY33_9HYME</name>
<dbReference type="AlphaFoldDB" id="A0AA40KY33"/>
<proteinExistence type="predicted"/>
<organism evidence="1 2">
    <name type="scientific">Melipona bicolor</name>
    <dbReference type="NCBI Taxonomy" id="60889"/>
    <lineage>
        <taxon>Eukaryota</taxon>
        <taxon>Metazoa</taxon>
        <taxon>Ecdysozoa</taxon>
        <taxon>Arthropoda</taxon>
        <taxon>Hexapoda</taxon>
        <taxon>Insecta</taxon>
        <taxon>Pterygota</taxon>
        <taxon>Neoptera</taxon>
        <taxon>Endopterygota</taxon>
        <taxon>Hymenoptera</taxon>
        <taxon>Apocrita</taxon>
        <taxon>Aculeata</taxon>
        <taxon>Apoidea</taxon>
        <taxon>Anthophila</taxon>
        <taxon>Apidae</taxon>
        <taxon>Melipona</taxon>
    </lineage>
</organism>
<keyword evidence="2" id="KW-1185">Reference proteome</keyword>
<dbReference type="Proteomes" id="UP001177670">
    <property type="component" value="Unassembled WGS sequence"/>
</dbReference>
<accession>A0AA40KY33</accession>
<reference evidence="1" key="1">
    <citation type="submission" date="2021-10" db="EMBL/GenBank/DDBJ databases">
        <title>Melipona bicolor Genome sequencing and assembly.</title>
        <authorList>
            <person name="Araujo N.S."/>
            <person name="Arias M.C."/>
        </authorList>
    </citation>
    <scope>NUCLEOTIDE SEQUENCE</scope>
    <source>
        <strain evidence="1">USP_2M_L1-L4_2017</strain>
        <tissue evidence="1">Whole body</tissue>
    </source>
</reference>
<gene>
    <name evidence="1" type="ORF">K0M31_001323</name>
</gene>
<dbReference type="EMBL" id="JAHYIQ010000001">
    <property type="protein sequence ID" value="KAK1136787.1"/>
    <property type="molecule type" value="Genomic_DNA"/>
</dbReference>